<organism evidence="3 4">
    <name type="scientific">Imperialibacter roseus</name>
    <dbReference type="NCBI Taxonomy" id="1324217"/>
    <lineage>
        <taxon>Bacteria</taxon>
        <taxon>Pseudomonadati</taxon>
        <taxon>Bacteroidota</taxon>
        <taxon>Cytophagia</taxon>
        <taxon>Cytophagales</taxon>
        <taxon>Flammeovirgaceae</taxon>
        <taxon>Imperialibacter</taxon>
    </lineage>
</organism>
<sequence length="423" mass="45432">MKKAKLIFNSLWALAMVATVSFLISCGGDEEAAVELTIVSLNAGDDDLNGATSPDGVSVSSVISGIFSTDLDPASAASNITLVNDFDDSEVDINVVASGRALTITPAEPLFGGSLYVLTLKAGLSSTKGKTLGADITRTFTTVGSFTPQNVIAHWTFEDNADDQVGDFDADAEIAITYTDSRNAAAGKAATFDGDVSIIEVPGAAELMNRADFTLSYWAKTNSEGHVNETGDPTGHFVMGLGAFHGFQTEITGSYRDFKVASTMEYGDGTTGTGGDLVWNGDGKTKDNEGWKGTVFSKADGDLTASLKDKWVHVTFVFSGTEKYRELYINGDLKKRQEFELWGSEYKEPTAVGLKFDNSAEVENVLAFGFVQSRGGTLWSNEPWGNYNLPTSQHFKGKLDDVRIFSVAVTAEEIKKMYDSEKP</sequence>
<gene>
    <name evidence="3" type="ORF">RT717_00725</name>
</gene>
<protein>
    <submittedName>
        <fullName evidence="3">Ig-like domain-containing protein</fullName>
    </submittedName>
</protein>
<dbReference type="SUPFAM" id="SSF49899">
    <property type="entry name" value="Concanavalin A-like lectins/glucanases"/>
    <property type="match status" value="1"/>
</dbReference>
<accession>A0ABZ0IQ17</accession>
<evidence type="ECO:0000313" key="4">
    <source>
        <dbReference type="Proteomes" id="UP001302349"/>
    </source>
</evidence>
<feature type="domain" description="SbsA Ig-like" evidence="2">
    <location>
        <begin position="55"/>
        <end position="142"/>
    </location>
</feature>
<evidence type="ECO:0000256" key="1">
    <source>
        <dbReference type="ARBA" id="ARBA00022729"/>
    </source>
</evidence>
<keyword evidence="1" id="KW-0732">Signal</keyword>
<dbReference type="RefSeq" id="WP_317489830.1">
    <property type="nucleotide sequence ID" value="NZ_CP136051.1"/>
</dbReference>
<dbReference type="EMBL" id="CP136051">
    <property type="protein sequence ID" value="WOK07143.1"/>
    <property type="molecule type" value="Genomic_DNA"/>
</dbReference>
<dbReference type="Gene3D" id="2.60.40.1220">
    <property type="match status" value="1"/>
</dbReference>
<reference evidence="3 4" key="1">
    <citation type="journal article" date="2023" name="Microbiol. Resour. Announc.">
        <title>Complete Genome Sequence of Imperialibacter roseus strain P4T.</title>
        <authorList>
            <person name="Tizabi D.R."/>
            <person name="Bachvaroff T."/>
            <person name="Hill R.T."/>
        </authorList>
    </citation>
    <scope>NUCLEOTIDE SEQUENCE [LARGE SCALE GENOMIC DNA]</scope>
    <source>
        <strain evidence="3 4">P4T</strain>
    </source>
</reference>
<proteinExistence type="predicted"/>
<name>A0ABZ0IQ17_9BACT</name>
<dbReference type="InterPro" id="IPR013320">
    <property type="entry name" value="ConA-like_dom_sf"/>
</dbReference>
<dbReference type="InterPro" id="IPR014755">
    <property type="entry name" value="Cu-Rt/internalin_Ig-like"/>
</dbReference>
<dbReference type="PROSITE" id="PS51257">
    <property type="entry name" value="PROKAR_LIPOPROTEIN"/>
    <property type="match status" value="1"/>
</dbReference>
<dbReference type="Gene3D" id="2.60.120.200">
    <property type="match status" value="1"/>
</dbReference>
<dbReference type="Proteomes" id="UP001302349">
    <property type="component" value="Chromosome"/>
</dbReference>
<evidence type="ECO:0000259" key="2">
    <source>
        <dbReference type="Pfam" id="PF13205"/>
    </source>
</evidence>
<dbReference type="InterPro" id="IPR032812">
    <property type="entry name" value="SbsA_Ig"/>
</dbReference>
<dbReference type="Pfam" id="PF13205">
    <property type="entry name" value="Big_5"/>
    <property type="match status" value="1"/>
</dbReference>
<keyword evidence="4" id="KW-1185">Reference proteome</keyword>
<evidence type="ECO:0000313" key="3">
    <source>
        <dbReference type="EMBL" id="WOK07143.1"/>
    </source>
</evidence>